<dbReference type="SMART" id="SM00852">
    <property type="entry name" value="MoCF_biosynth"/>
    <property type="match status" value="1"/>
</dbReference>
<dbReference type="GO" id="GO:0005829">
    <property type="term" value="C:cytosol"/>
    <property type="evidence" value="ECO:0007669"/>
    <property type="project" value="TreeGrafter"/>
</dbReference>
<dbReference type="InterPro" id="IPR008284">
    <property type="entry name" value="MoCF_biosynth_CS"/>
</dbReference>
<evidence type="ECO:0000256" key="5">
    <source>
        <dbReference type="PIRNR" id="PIRNR006443"/>
    </source>
</evidence>
<dbReference type="InterPro" id="IPR001453">
    <property type="entry name" value="MoaB/Mog_dom"/>
</dbReference>
<evidence type="ECO:0000256" key="2">
    <source>
        <dbReference type="ARBA" id="ARBA00006112"/>
    </source>
</evidence>
<dbReference type="Gene3D" id="3.40.980.10">
    <property type="entry name" value="MoaB/Mog-like domain"/>
    <property type="match status" value="1"/>
</dbReference>
<dbReference type="CDD" id="cd00886">
    <property type="entry name" value="MogA_MoaB"/>
    <property type="match status" value="1"/>
</dbReference>
<dbReference type="InterPro" id="IPR012245">
    <property type="entry name" value="MoaB"/>
</dbReference>
<comment type="function">
    <text evidence="5">May be involved in the biosynthesis of molybdopterin.</text>
</comment>
<name>A0A2L0EPY0_SORCE</name>
<protein>
    <recommendedName>
        <fullName evidence="3 5">Molybdenum cofactor biosynthesis protein B</fullName>
    </recommendedName>
</protein>
<dbReference type="PIRSF" id="PIRSF006443">
    <property type="entry name" value="MoaB"/>
    <property type="match status" value="1"/>
</dbReference>
<sequence length="176" mass="18185">MSRSPVRVATLTLSDTRSLDDDEGGKLLGDLLKRAGFAVVSHAVLREEPALLQEAIAQIARAGSADAIVTTGGTGIAPRDRTIEALAPLFEKTLDGFGEAFRRLSWDAIGPNAILSRAAAGVVGGLVVIALPGSPKALELAVAQLIGPVLGHAVALASGKGGHHHHRRDGDKEQRG</sequence>
<dbReference type="NCBIfam" id="TIGR00177">
    <property type="entry name" value="molyb_syn"/>
    <property type="match status" value="1"/>
</dbReference>
<dbReference type="GO" id="GO:0006777">
    <property type="term" value="P:Mo-molybdopterin cofactor biosynthetic process"/>
    <property type="evidence" value="ECO:0007669"/>
    <property type="project" value="UniProtKB-UniRule"/>
</dbReference>
<dbReference type="Pfam" id="PF00994">
    <property type="entry name" value="MoCF_biosynth"/>
    <property type="match status" value="1"/>
</dbReference>
<comment type="similarity">
    <text evidence="2 5">Belongs to the MoaB/Mog family.</text>
</comment>
<evidence type="ECO:0000256" key="3">
    <source>
        <dbReference type="ARBA" id="ARBA00015262"/>
    </source>
</evidence>
<proteinExistence type="inferred from homology"/>
<dbReference type="RefSeq" id="WP_104979464.1">
    <property type="nucleotide sequence ID" value="NZ_CP012673.1"/>
</dbReference>
<accession>A0A2L0EPY0</accession>
<feature type="domain" description="MoaB/Mog" evidence="7">
    <location>
        <begin position="9"/>
        <end position="153"/>
    </location>
</feature>
<dbReference type="UniPathway" id="UPA00344"/>
<comment type="pathway">
    <text evidence="1 5">Cofactor biosynthesis; molybdopterin biosynthesis.</text>
</comment>
<dbReference type="PANTHER" id="PTHR43232:SF2">
    <property type="entry name" value="MOLYBDENUM COFACTOR BIOSYNTHESIS PROTEIN B"/>
    <property type="match status" value="1"/>
</dbReference>
<reference evidence="8 9" key="1">
    <citation type="submission" date="2015-09" db="EMBL/GenBank/DDBJ databases">
        <title>Sorangium comparison.</title>
        <authorList>
            <person name="Zaburannyi N."/>
            <person name="Bunk B."/>
            <person name="Overmann J."/>
            <person name="Mueller R."/>
        </authorList>
    </citation>
    <scope>NUCLEOTIDE SEQUENCE [LARGE SCALE GENOMIC DNA]</scope>
    <source>
        <strain evidence="8 9">So ce26</strain>
    </source>
</reference>
<dbReference type="PROSITE" id="PS01078">
    <property type="entry name" value="MOCF_BIOSYNTHESIS_1"/>
    <property type="match status" value="1"/>
</dbReference>
<keyword evidence="4 5" id="KW-0501">Molybdenum cofactor biosynthesis</keyword>
<dbReference type="PANTHER" id="PTHR43232">
    <property type="entry name" value="MOLYBDENUM COFACTOR BIOSYNTHESIS PROTEIN B"/>
    <property type="match status" value="1"/>
</dbReference>
<dbReference type="EMBL" id="CP012673">
    <property type="protein sequence ID" value="AUX41330.1"/>
    <property type="molecule type" value="Genomic_DNA"/>
</dbReference>
<feature type="region of interest" description="Disordered" evidence="6">
    <location>
        <begin position="157"/>
        <end position="176"/>
    </location>
</feature>
<dbReference type="SUPFAM" id="SSF53218">
    <property type="entry name" value="Molybdenum cofactor biosynthesis proteins"/>
    <property type="match status" value="1"/>
</dbReference>
<evidence type="ECO:0000313" key="8">
    <source>
        <dbReference type="EMBL" id="AUX41330.1"/>
    </source>
</evidence>
<gene>
    <name evidence="8" type="primary">moaB</name>
    <name evidence="8" type="ORF">SOCE26_027400</name>
</gene>
<dbReference type="AlphaFoldDB" id="A0A2L0EPY0"/>
<evidence type="ECO:0000256" key="6">
    <source>
        <dbReference type="SAM" id="MobiDB-lite"/>
    </source>
</evidence>
<evidence type="ECO:0000313" key="9">
    <source>
        <dbReference type="Proteomes" id="UP000238348"/>
    </source>
</evidence>
<dbReference type="OrthoDB" id="9784492at2"/>
<dbReference type="Proteomes" id="UP000238348">
    <property type="component" value="Chromosome"/>
</dbReference>
<organism evidence="8 9">
    <name type="scientific">Sorangium cellulosum</name>
    <name type="common">Polyangium cellulosum</name>
    <dbReference type="NCBI Taxonomy" id="56"/>
    <lineage>
        <taxon>Bacteria</taxon>
        <taxon>Pseudomonadati</taxon>
        <taxon>Myxococcota</taxon>
        <taxon>Polyangia</taxon>
        <taxon>Polyangiales</taxon>
        <taxon>Polyangiaceae</taxon>
        <taxon>Sorangium</taxon>
    </lineage>
</organism>
<evidence type="ECO:0000256" key="4">
    <source>
        <dbReference type="ARBA" id="ARBA00023150"/>
    </source>
</evidence>
<dbReference type="InterPro" id="IPR036425">
    <property type="entry name" value="MoaB/Mog-like_dom_sf"/>
</dbReference>
<evidence type="ECO:0000256" key="1">
    <source>
        <dbReference type="ARBA" id="ARBA00005046"/>
    </source>
</evidence>
<evidence type="ECO:0000259" key="7">
    <source>
        <dbReference type="SMART" id="SM00852"/>
    </source>
</evidence>